<comment type="subunit">
    <text evidence="10">Probably interacts with PlsX.</text>
</comment>
<dbReference type="Proteomes" id="UP000510938">
    <property type="component" value="Chromosome"/>
</dbReference>
<dbReference type="NCBIfam" id="TIGR00023">
    <property type="entry name" value="glycerol-3-phosphate 1-O-acyltransferase PlsY"/>
    <property type="match status" value="1"/>
</dbReference>
<evidence type="ECO:0000256" key="9">
    <source>
        <dbReference type="ARBA" id="ARBA00023264"/>
    </source>
</evidence>
<protein>
    <recommendedName>
        <fullName evidence="10">Glycerol-3-phosphate acyltransferase</fullName>
    </recommendedName>
    <alternativeName>
        <fullName evidence="10">Acyl-PO4 G3P acyltransferase</fullName>
    </alternativeName>
    <alternativeName>
        <fullName evidence="10">Acyl-phosphate--glycerol-3-phosphate acyltransferase</fullName>
    </alternativeName>
    <alternativeName>
        <fullName evidence="10">G3P acyltransferase</fullName>
        <shortName evidence="10">GPAT</shortName>
        <ecNumber evidence="10">2.3.1.275</ecNumber>
    </alternativeName>
    <alternativeName>
        <fullName evidence="10">Lysophosphatidic acid synthase</fullName>
        <shortName evidence="10">LPA synthase</shortName>
    </alternativeName>
</protein>
<evidence type="ECO:0000313" key="11">
    <source>
        <dbReference type="EMBL" id="QLL66341.1"/>
    </source>
</evidence>
<dbReference type="GO" id="GO:0043772">
    <property type="term" value="F:acyl-phosphate glycerol-3-phosphate acyltransferase activity"/>
    <property type="evidence" value="ECO:0007669"/>
    <property type="project" value="UniProtKB-UniRule"/>
</dbReference>
<organism evidence="11 12">
    <name type="scientific">Anaplasma phagocytophilum str. Norway variant1</name>
    <dbReference type="NCBI Taxonomy" id="1392506"/>
    <lineage>
        <taxon>Bacteria</taxon>
        <taxon>Pseudomonadati</taxon>
        <taxon>Pseudomonadota</taxon>
        <taxon>Alphaproteobacteria</taxon>
        <taxon>Rickettsiales</taxon>
        <taxon>Anaplasmataceae</taxon>
        <taxon>Anaplasma</taxon>
        <taxon>phagocytophilum group</taxon>
    </lineage>
</organism>
<dbReference type="HAMAP" id="MF_01043">
    <property type="entry name" value="PlsY"/>
    <property type="match status" value="1"/>
</dbReference>
<keyword evidence="3 10" id="KW-0808">Transferase</keyword>
<evidence type="ECO:0000256" key="8">
    <source>
        <dbReference type="ARBA" id="ARBA00023209"/>
    </source>
</evidence>
<evidence type="ECO:0000256" key="2">
    <source>
        <dbReference type="ARBA" id="ARBA00022516"/>
    </source>
</evidence>
<proteinExistence type="inferred from homology"/>
<dbReference type="AlphaFoldDB" id="A0A7H9DYV6"/>
<keyword evidence="8 10" id="KW-0594">Phospholipid biosynthesis</keyword>
<feature type="transmembrane region" description="Helical" evidence="10">
    <location>
        <begin position="128"/>
        <end position="149"/>
    </location>
</feature>
<feature type="transmembrane region" description="Helical" evidence="10">
    <location>
        <begin position="19"/>
        <end position="39"/>
    </location>
</feature>
<comment type="subcellular location">
    <subcellularLocation>
        <location evidence="10">Cell membrane</location>
        <topology evidence="10">Multi-pass membrane protein</topology>
    </subcellularLocation>
</comment>
<dbReference type="UniPathway" id="UPA00085"/>
<feature type="transmembrane region" description="Helical" evidence="10">
    <location>
        <begin position="155"/>
        <end position="174"/>
    </location>
</feature>
<keyword evidence="9 10" id="KW-1208">Phospholipid metabolism</keyword>
<feature type="transmembrane region" description="Helical" evidence="10">
    <location>
        <begin position="99"/>
        <end position="116"/>
    </location>
</feature>
<name>A0A7H9DYV6_ANAPH</name>
<dbReference type="GO" id="GO:0008654">
    <property type="term" value="P:phospholipid biosynthetic process"/>
    <property type="evidence" value="ECO:0007669"/>
    <property type="project" value="UniProtKB-UniRule"/>
</dbReference>
<keyword evidence="4 10" id="KW-0812">Transmembrane</keyword>
<keyword evidence="11" id="KW-0012">Acyltransferase</keyword>
<dbReference type="GO" id="GO:0005886">
    <property type="term" value="C:plasma membrane"/>
    <property type="evidence" value="ECO:0007669"/>
    <property type="project" value="UniProtKB-SubCell"/>
</dbReference>
<evidence type="ECO:0000256" key="4">
    <source>
        <dbReference type="ARBA" id="ARBA00022692"/>
    </source>
</evidence>
<keyword evidence="6 10" id="KW-0443">Lipid metabolism</keyword>
<accession>A0A7H9DYV6</accession>
<keyword evidence="2 10" id="KW-0444">Lipid biosynthesis</keyword>
<comment type="similarity">
    <text evidence="10">Belongs to the PlsY family.</text>
</comment>
<comment type="catalytic activity">
    <reaction evidence="10">
        <text>an acyl phosphate + sn-glycerol 3-phosphate = a 1-acyl-sn-glycero-3-phosphate + phosphate</text>
        <dbReference type="Rhea" id="RHEA:34075"/>
        <dbReference type="ChEBI" id="CHEBI:43474"/>
        <dbReference type="ChEBI" id="CHEBI:57597"/>
        <dbReference type="ChEBI" id="CHEBI:57970"/>
        <dbReference type="ChEBI" id="CHEBI:59918"/>
        <dbReference type="EC" id="2.3.1.275"/>
    </reaction>
</comment>
<evidence type="ECO:0000256" key="10">
    <source>
        <dbReference type="HAMAP-Rule" id="MF_01043"/>
    </source>
</evidence>
<gene>
    <name evidence="10" type="primary">plsY</name>
    <name evidence="11" type="ORF">O998_00085</name>
</gene>
<dbReference type="PANTHER" id="PTHR30309:SF0">
    <property type="entry name" value="GLYCEROL-3-PHOSPHATE ACYLTRANSFERASE-RELATED"/>
    <property type="match status" value="1"/>
</dbReference>
<evidence type="ECO:0000256" key="5">
    <source>
        <dbReference type="ARBA" id="ARBA00022989"/>
    </source>
</evidence>
<evidence type="ECO:0000256" key="1">
    <source>
        <dbReference type="ARBA" id="ARBA00022475"/>
    </source>
</evidence>
<comment type="function">
    <text evidence="10">Catalyzes the transfer of an acyl group from acyl-phosphate (acyl-PO(4)) to glycerol-3-phosphate (G3P) to form lysophosphatidic acid (LPA). This enzyme utilizes acyl-phosphate as fatty acyl donor, but not acyl-CoA or acyl-ACP.</text>
</comment>
<dbReference type="PANTHER" id="PTHR30309">
    <property type="entry name" value="INNER MEMBRANE PROTEIN YGIH"/>
    <property type="match status" value="1"/>
</dbReference>
<evidence type="ECO:0000256" key="3">
    <source>
        <dbReference type="ARBA" id="ARBA00022679"/>
    </source>
</evidence>
<evidence type="ECO:0000313" key="12">
    <source>
        <dbReference type="Proteomes" id="UP000510938"/>
    </source>
</evidence>
<evidence type="ECO:0000256" key="6">
    <source>
        <dbReference type="ARBA" id="ARBA00023098"/>
    </source>
</evidence>
<evidence type="ECO:0000256" key="7">
    <source>
        <dbReference type="ARBA" id="ARBA00023136"/>
    </source>
</evidence>
<keyword evidence="5 10" id="KW-1133">Transmembrane helix</keyword>
<keyword evidence="7 10" id="KW-0472">Membrane</keyword>
<dbReference type="SMART" id="SM01207">
    <property type="entry name" value="G3P_acyltransf"/>
    <property type="match status" value="1"/>
</dbReference>
<dbReference type="EMBL" id="CP046639">
    <property type="protein sequence ID" value="QLL66341.1"/>
    <property type="molecule type" value="Genomic_DNA"/>
</dbReference>
<dbReference type="InterPro" id="IPR003811">
    <property type="entry name" value="G3P_acylTferase_PlsY"/>
</dbReference>
<dbReference type="Pfam" id="PF02660">
    <property type="entry name" value="G3P_acyltransf"/>
    <property type="match status" value="1"/>
</dbReference>
<keyword evidence="1 10" id="KW-1003">Cell membrane</keyword>
<dbReference type="EC" id="2.3.1.275" evidence="10"/>
<comment type="pathway">
    <text evidence="10">Lipid metabolism; phospholipid metabolism.</text>
</comment>
<reference evidence="11 12" key="1">
    <citation type="submission" date="2019-12" db="EMBL/GenBank/DDBJ databases">
        <title>A sheep strain of Anaplasma phagocytophilum contains multiple genomes.</title>
        <authorList>
            <person name="Barbet A.F."/>
            <person name="Crosby F.L."/>
            <person name="Eskeland S."/>
            <person name="Stuen S."/>
            <person name="Granquist E.G."/>
            <person name="Munderloh U.G."/>
        </authorList>
    </citation>
    <scope>NUCLEOTIDE SEQUENCE [LARGE SCALE GENOMIC DNA]</scope>
    <source>
        <strain evidence="11 12">Norway Variant 1</strain>
    </source>
</reference>
<sequence length="210" mass="23346">MDCIIFVLFSEFACDEGSVFIAILIGAYLLGSIPFAYILTKLFTKKDIREVGSKNVGATNVFRVNKKLAGLVLLLDIAKSAVLVYSLQKYGIVITREELCIVGLLSVLGHIYPVWLKFKGGKGVATSIGVIIPLNTLMLCVFFITWLFTFNNTRYVSLSSIVSIIATMVVCYLTESNVVALLYSVQSVLVVLKHRENIVRLIKREEKKVI</sequence>